<dbReference type="Gene3D" id="1.10.10.10">
    <property type="entry name" value="Winged helix-like DNA-binding domain superfamily/Winged helix DNA-binding domain"/>
    <property type="match status" value="1"/>
</dbReference>
<reference evidence="5 6" key="2">
    <citation type="journal article" date="2012" name="Stand. Genomic Sci.">
        <title>Complete genome sequence of the aquatic bacterium Runella slithyformis type strain (LSU 4(T)).</title>
        <authorList>
            <person name="Copeland A."/>
            <person name="Zhang X."/>
            <person name="Misra M."/>
            <person name="Lapidus A."/>
            <person name="Nolan M."/>
            <person name="Lucas S."/>
            <person name="Deshpande S."/>
            <person name="Cheng J.F."/>
            <person name="Tapia R."/>
            <person name="Goodwin L.A."/>
            <person name="Pitluck S."/>
            <person name="Liolios K."/>
            <person name="Pagani I."/>
            <person name="Ivanova N."/>
            <person name="Mikhailova N."/>
            <person name="Pati A."/>
            <person name="Chen A."/>
            <person name="Palaniappan K."/>
            <person name="Land M."/>
            <person name="Hauser L."/>
            <person name="Pan C."/>
            <person name="Jeffries C.D."/>
            <person name="Detter J.C."/>
            <person name="Brambilla E.M."/>
            <person name="Rohde M."/>
            <person name="Djao O.D."/>
            <person name="Goker M."/>
            <person name="Sikorski J."/>
            <person name="Tindall B.J."/>
            <person name="Woyke T."/>
            <person name="Bristow J."/>
            <person name="Eisen J.A."/>
            <person name="Markowitz V."/>
            <person name="Hugenholtz P."/>
            <person name="Kyrpides N.C."/>
            <person name="Klenk H.P."/>
            <person name="Mavromatis K."/>
        </authorList>
    </citation>
    <scope>NUCLEOTIDE SEQUENCE [LARGE SCALE GENOMIC DNA]</scope>
    <source>
        <strain evidence="6">ATCC 29530 / DSM 19594 / LMG 11500 / NCIMB 11436 / LSU 4</strain>
    </source>
</reference>
<dbReference type="KEGG" id="rsi:Runsl_2138"/>
<dbReference type="SMART" id="SM00345">
    <property type="entry name" value="HTH_GNTR"/>
    <property type="match status" value="1"/>
</dbReference>
<gene>
    <name evidence="5" type="ordered locus">Runsl_2138</name>
</gene>
<dbReference type="InterPro" id="IPR036390">
    <property type="entry name" value="WH_DNA-bd_sf"/>
</dbReference>
<evidence type="ECO:0000256" key="2">
    <source>
        <dbReference type="ARBA" id="ARBA00023125"/>
    </source>
</evidence>
<dbReference type="PANTHER" id="PTHR38445">
    <property type="entry name" value="HTH-TYPE TRANSCRIPTIONAL REPRESSOR YTRA"/>
    <property type="match status" value="1"/>
</dbReference>
<keyword evidence="3" id="KW-0804">Transcription</keyword>
<evidence type="ECO:0000313" key="5">
    <source>
        <dbReference type="EMBL" id="AEI48551.1"/>
    </source>
</evidence>
<dbReference type="Proteomes" id="UP000000493">
    <property type="component" value="Chromosome"/>
</dbReference>
<keyword evidence="6" id="KW-1185">Reference proteome</keyword>
<dbReference type="Pfam" id="PF00392">
    <property type="entry name" value="GntR"/>
    <property type="match status" value="1"/>
</dbReference>
<dbReference type="Gene3D" id="3.40.50.2300">
    <property type="match status" value="2"/>
</dbReference>
<dbReference type="SUPFAM" id="SSF46785">
    <property type="entry name" value="Winged helix' DNA-binding domain"/>
    <property type="match status" value="1"/>
</dbReference>
<evidence type="ECO:0000256" key="3">
    <source>
        <dbReference type="ARBA" id="ARBA00023163"/>
    </source>
</evidence>
<dbReference type="AlphaFoldDB" id="A0A7U4E5G3"/>
<proteinExistence type="predicted"/>
<keyword evidence="2" id="KW-0238">DNA-binding</keyword>
<protein>
    <submittedName>
        <fullName evidence="5">Transcriptional regulator, GntR family</fullName>
    </submittedName>
</protein>
<name>A0A7U4E5G3_RUNSL</name>
<dbReference type="InterPro" id="IPR000524">
    <property type="entry name" value="Tscrpt_reg_HTH_GntR"/>
</dbReference>
<reference evidence="6" key="1">
    <citation type="submission" date="2011-06" db="EMBL/GenBank/DDBJ databases">
        <title>The complete genome of chromosome of Runella slithyformis DSM 19594.</title>
        <authorList>
            <consortium name="US DOE Joint Genome Institute (JGI-PGF)"/>
            <person name="Lucas S."/>
            <person name="Han J."/>
            <person name="Lapidus A."/>
            <person name="Bruce D."/>
            <person name="Goodwin L."/>
            <person name="Pitluck S."/>
            <person name="Peters L."/>
            <person name="Kyrpides N."/>
            <person name="Mavromatis K."/>
            <person name="Ivanova N."/>
            <person name="Ovchinnikova G."/>
            <person name="Zhang X."/>
            <person name="Misra M."/>
            <person name="Detter J.C."/>
            <person name="Tapia R."/>
            <person name="Han C."/>
            <person name="Land M."/>
            <person name="Hauser L."/>
            <person name="Markowitz V."/>
            <person name="Cheng J.-F."/>
            <person name="Hugenholtz P."/>
            <person name="Woyke T."/>
            <person name="Wu D."/>
            <person name="Tindall B."/>
            <person name="Faehrich R."/>
            <person name="Brambilla E."/>
            <person name="Klenk H.-P."/>
            <person name="Eisen J.A."/>
        </authorList>
    </citation>
    <scope>NUCLEOTIDE SEQUENCE [LARGE SCALE GENOMIC DNA]</scope>
    <source>
        <strain evidence="6">ATCC 29530 / DSM 19594 / LMG 11500 / NCIMB 11436 / LSU 4</strain>
    </source>
</reference>
<sequence>MRIMRAFTSDFSKIFFFDNVPDNDCINKQAHFLTKFNVIYVYYNTLLSLSQTLFFRDILEKFKQPAMTTTLASINRRRSHHYRADESKLSSEVYQLQFNPSDKMPKYKQIVHSIIKDIERGVLQKGTQLPSISELSIEYLLARDTVEKAYRELRARGYITSVQGKGYYIQSNHDKKLKILLIFNKLSSYKKIIYYSFLQTLGDRATVDLEIHHYNAGRFQEIIDKNRGKYNYYIVMPHFTEDLSKANYLQTLKSIPANELVLLDREIPELPQQPLSIYQRFDKDIFEALENATDLLSKYRRMVLVFPSDGNYPLEIVRGFRNFCINYHKEFEVRETIDGSVVQAGTAYIAVEENDLAELIKKTRRAELTPGQDIGIISFNETALKELLDITVITTDFEQMGQTAATLLLNNQCVRIKNPFYMIRRGSL</sequence>
<dbReference type="SUPFAM" id="SSF53822">
    <property type="entry name" value="Periplasmic binding protein-like I"/>
    <property type="match status" value="1"/>
</dbReference>
<dbReference type="InterPro" id="IPR036388">
    <property type="entry name" value="WH-like_DNA-bd_sf"/>
</dbReference>
<feature type="domain" description="HTH gntR-type" evidence="4">
    <location>
        <begin position="104"/>
        <end position="172"/>
    </location>
</feature>
<evidence type="ECO:0000313" key="6">
    <source>
        <dbReference type="Proteomes" id="UP000000493"/>
    </source>
</evidence>
<keyword evidence="1" id="KW-0805">Transcription regulation</keyword>
<evidence type="ECO:0000259" key="4">
    <source>
        <dbReference type="PROSITE" id="PS50949"/>
    </source>
</evidence>
<dbReference type="EMBL" id="CP002859">
    <property type="protein sequence ID" value="AEI48551.1"/>
    <property type="molecule type" value="Genomic_DNA"/>
</dbReference>
<dbReference type="PROSITE" id="PS50949">
    <property type="entry name" value="HTH_GNTR"/>
    <property type="match status" value="1"/>
</dbReference>
<dbReference type="GO" id="GO:0003677">
    <property type="term" value="F:DNA binding"/>
    <property type="evidence" value="ECO:0007669"/>
    <property type="project" value="UniProtKB-KW"/>
</dbReference>
<dbReference type="CDD" id="cd07377">
    <property type="entry name" value="WHTH_GntR"/>
    <property type="match status" value="1"/>
</dbReference>
<dbReference type="InterPro" id="IPR028082">
    <property type="entry name" value="Peripla_BP_I"/>
</dbReference>
<accession>A0A7U4E5G3</accession>
<dbReference type="PANTHER" id="PTHR38445:SF10">
    <property type="entry name" value="GNTR-FAMILY TRANSCRIPTIONAL REGULATOR"/>
    <property type="match status" value="1"/>
</dbReference>
<dbReference type="GO" id="GO:0003700">
    <property type="term" value="F:DNA-binding transcription factor activity"/>
    <property type="evidence" value="ECO:0007669"/>
    <property type="project" value="InterPro"/>
</dbReference>
<organism evidence="5 6">
    <name type="scientific">Runella slithyformis (strain ATCC 29530 / DSM 19594 / LMG 11500 / NCIMB 11436 / LSU 4)</name>
    <dbReference type="NCBI Taxonomy" id="761193"/>
    <lineage>
        <taxon>Bacteria</taxon>
        <taxon>Pseudomonadati</taxon>
        <taxon>Bacteroidota</taxon>
        <taxon>Cytophagia</taxon>
        <taxon>Cytophagales</taxon>
        <taxon>Spirosomataceae</taxon>
        <taxon>Runella</taxon>
    </lineage>
</organism>
<evidence type="ECO:0000256" key="1">
    <source>
        <dbReference type="ARBA" id="ARBA00023015"/>
    </source>
</evidence>